<dbReference type="GO" id="GO:0005509">
    <property type="term" value="F:calcium ion binding"/>
    <property type="evidence" value="ECO:0007669"/>
    <property type="project" value="InterPro"/>
</dbReference>
<dbReference type="PROSITE" id="PS00330">
    <property type="entry name" value="HEMOLYSIN_CALCIUM"/>
    <property type="match status" value="2"/>
</dbReference>
<dbReference type="InterPro" id="IPR013320">
    <property type="entry name" value="ConA-like_dom_sf"/>
</dbReference>
<reference evidence="2" key="1">
    <citation type="submission" date="2020-05" db="EMBL/GenBank/DDBJ databases">
        <authorList>
            <person name="Zhu T."/>
            <person name="Keshari N."/>
            <person name="Lu X."/>
        </authorList>
    </citation>
    <scope>NUCLEOTIDE SEQUENCE</scope>
    <source>
        <strain evidence="2">NK1-12</strain>
    </source>
</reference>
<dbReference type="RefSeq" id="WP_316430477.1">
    <property type="nucleotide sequence ID" value="NZ_CP053586.1"/>
</dbReference>
<dbReference type="InterPro" id="IPR018511">
    <property type="entry name" value="Hemolysin-typ_Ca-bd_CS"/>
</dbReference>
<dbReference type="AlphaFoldDB" id="A0AA97AJ71"/>
<dbReference type="Pfam" id="PF00353">
    <property type="entry name" value="HemolysinCabind"/>
    <property type="match status" value="1"/>
</dbReference>
<dbReference type="InterPro" id="IPR011049">
    <property type="entry name" value="Serralysin-like_metalloprot_C"/>
</dbReference>
<evidence type="ECO:0000256" key="1">
    <source>
        <dbReference type="SAM" id="MobiDB-lite"/>
    </source>
</evidence>
<organism evidence="2">
    <name type="scientific">Leptolyngbya sp. NK1-12</name>
    <dbReference type="NCBI Taxonomy" id="2547451"/>
    <lineage>
        <taxon>Bacteria</taxon>
        <taxon>Bacillati</taxon>
        <taxon>Cyanobacteriota</taxon>
        <taxon>Cyanophyceae</taxon>
        <taxon>Leptolyngbyales</taxon>
        <taxon>Leptolyngbyaceae</taxon>
        <taxon>Leptolyngbya group</taxon>
        <taxon>Leptolyngbya</taxon>
    </lineage>
</organism>
<dbReference type="PRINTS" id="PR00313">
    <property type="entry name" value="CABNDNGRPT"/>
</dbReference>
<dbReference type="Gene3D" id="2.150.10.10">
    <property type="entry name" value="Serralysin-like metalloprotease, C-terminal"/>
    <property type="match status" value="1"/>
</dbReference>
<proteinExistence type="predicted"/>
<dbReference type="Gene3D" id="2.60.120.200">
    <property type="match status" value="1"/>
</dbReference>
<protein>
    <recommendedName>
        <fullName evidence="3">Calcium-binding protein</fullName>
    </recommendedName>
</protein>
<evidence type="ECO:0000313" key="2">
    <source>
        <dbReference type="EMBL" id="WNZ24601.1"/>
    </source>
</evidence>
<name>A0AA97AJ71_9CYAN</name>
<sequence length="442" mass="46338">MAQTDIVKLTDAQPFQTAYLPFNTIVPSANGLSITFDFYSYGGDGADGISFFIVDGSQPIRAAGGFGGSLGYAPYNDGARSQPGIAGGYLGIGFDEFGSFSNDLEGRNGGPNSVPDAVVVRGSAATNYVYLDGKTLPNGFSLDVPGAGVTREQARRTAKVDLSPTGVLSVKLDLNANGNFTDPGEELINLDAVQRGNGPLPSTLTFGFGASTGALTNIHEVGNFRIKTFAGADIAGNFVPNLVFEDNGGNNTDQSGGAGDDIISTGDGNDRITGQAGNDILVGGNGKDTLSGGAGGDRFYFRGASQRAALRQSTLRVMDKITDFAFNANPAERDLFGLDFDNNLATIEKPRGLFNAGRETGGLAKAVQSAFADKNQKRRGNQALRANEAVFFRLGRRTFLAVNDNKAPFSRTNDLLVEVTGIQFKPGDAGRGALKVADYFVV</sequence>
<accession>A0AA97AJ71</accession>
<dbReference type="SUPFAM" id="SSF51120">
    <property type="entry name" value="beta-Roll"/>
    <property type="match status" value="1"/>
</dbReference>
<dbReference type="NCBIfam" id="NF041519">
    <property type="entry name" value="bluetail"/>
    <property type="match status" value="1"/>
</dbReference>
<evidence type="ECO:0008006" key="3">
    <source>
        <dbReference type="Google" id="ProtNLM"/>
    </source>
</evidence>
<dbReference type="EMBL" id="CP053586">
    <property type="protein sequence ID" value="WNZ24601.1"/>
    <property type="molecule type" value="Genomic_DNA"/>
</dbReference>
<dbReference type="InterPro" id="IPR048165">
    <property type="entry name" value="Bluetail_dom"/>
</dbReference>
<feature type="region of interest" description="Disordered" evidence="1">
    <location>
        <begin position="249"/>
        <end position="269"/>
    </location>
</feature>
<dbReference type="InterPro" id="IPR001343">
    <property type="entry name" value="Hemolysn_Ca-bd"/>
</dbReference>
<dbReference type="SUPFAM" id="SSF49899">
    <property type="entry name" value="Concanavalin A-like lectins/glucanases"/>
    <property type="match status" value="1"/>
</dbReference>
<gene>
    <name evidence="2" type="ORF">HJG54_18245</name>
</gene>